<proteinExistence type="predicted"/>
<accession>A0A482XWZ5</accession>
<evidence type="ECO:0000256" key="1">
    <source>
        <dbReference type="ARBA" id="ARBA00022670"/>
    </source>
</evidence>
<dbReference type="OrthoDB" id="31240at2157"/>
<keyword evidence="3" id="KW-0720">Serine protease</keyword>
<dbReference type="InterPro" id="IPR023302">
    <property type="entry name" value="Pept_S9A_N"/>
</dbReference>
<dbReference type="GO" id="GO:0006508">
    <property type="term" value="P:proteolysis"/>
    <property type="evidence" value="ECO:0007669"/>
    <property type="project" value="UniProtKB-KW"/>
</dbReference>
<gene>
    <name evidence="6" type="ORF">ELS17_17535</name>
</gene>
<dbReference type="PRINTS" id="PR00862">
    <property type="entry name" value="PROLIGOPTASE"/>
</dbReference>
<evidence type="ECO:0000313" key="6">
    <source>
        <dbReference type="EMBL" id="RZH66474.1"/>
    </source>
</evidence>
<dbReference type="SUPFAM" id="SSF82171">
    <property type="entry name" value="DPP6 N-terminal domain-like"/>
    <property type="match status" value="1"/>
</dbReference>
<dbReference type="PANTHER" id="PTHR42776">
    <property type="entry name" value="SERINE PEPTIDASE S9 FAMILY MEMBER"/>
    <property type="match status" value="1"/>
</dbReference>
<evidence type="ECO:0000256" key="3">
    <source>
        <dbReference type="ARBA" id="ARBA00022825"/>
    </source>
</evidence>
<dbReference type="GO" id="GO:0004252">
    <property type="term" value="F:serine-type endopeptidase activity"/>
    <property type="evidence" value="ECO:0007669"/>
    <property type="project" value="InterPro"/>
</dbReference>
<evidence type="ECO:0000256" key="2">
    <source>
        <dbReference type="ARBA" id="ARBA00022801"/>
    </source>
</evidence>
<dbReference type="InterPro" id="IPR011042">
    <property type="entry name" value="6-blade_b-propeller_TolB-like"/>
</dbReference>
<name>A0A482XWZ5_9EURY</name>
<dbReference type="PANTHER" id="PTHR42776:SF27">
    <property type="entry name" value="DIPEPTIDYL PEPTIDASE FAMILY MEMBER 6"/>
    <property type="match status" value="1"/>
</dbReference>
<dbReference type="Proteomes" id="UP000292704">
    <property type="component" value="Unassembled WGS sequence"/>
</dbReference>
<dbReference type="InterPro" id="IPR001375">
    <property type="entry name" value="Peptidase_S9_cat"/>
</dbReference>
<dbReference type="EMBL" id="SHMR01000009">
    <property type="protein sequence ID" value="RZH66474.1"/>
    <property type="molecule type" value="Genomic_DNA"/>
</dbReference>
<dbReference type="Pfam" id="PF00326">
    <property type="entry name" value="Peptidase_S9"/>
    <property type="match status" value="1"/>
</dbReference>
<dbReference type="Gene3D" id="3.40.50.1820">
    <property type="entry name" value="alpha/beta hydrolase"/>
    <property type="match status" value="1"/>
</dbReference>
<keyword evidence="2" id="KW-0378">Hydrolase</keyword>
<comment type="caution">
    <text evidence="6">The sequence shown here is derived from an EMBL/GenBank/DDBJ whole genome shotgun (WGS) entry which is preliminary data.</text>
</comment>
<dbReference type="SUPFAM" id="SSF53474">
    <property type="entry name" value="alpha/beta-Hydrolases"/>
    <property type="match status" value="1"/>
</dbReference>
<dbReference type="AlphaFoldDB" id="A0A482XWZ5"/>
<feature type="domain" description="Peptidase S9A N-terminal" evidence="5">
    <location>
        <begin position="49"/>
        <end position="292"/>
    </location>
</feature>
<feature type="domain" description="Peptidase S9 prolyl oligopeptidase catalytic" evidence="4">
    <location>
        <begin position="395"/>
        <end position="601"/>
    </location>
</feature>
<evidence type="ECO:0000313" key="7">
    <source>
        <dbReference type="Proteomes" id="UP000292704"/>
    </source>
</evidence>
<dbReference type="InterPro" id="IPR029058">
    <property type="entry name" value="AB_hydrolase_fold"/>
</dbReference>
<evidence type="ECO:0000259" key="5">
    <source>
        <dbReference type="Pfam" id="PF02897"/>
    </source>
</evidence>
<dbReference type="RefSeq" id="WP_130171709.1">
    <property type="nucleotide sequence ID" value="NZ_SHMR01000009.1"/>
</dbReference>
<protein>
    <submittedName>
        <fullName evidence="6">S9 family peptidase</fullName>
    </submittedName>
</protein>
<dbReference type="Pfam" id="PF02897">
    <property type="entry name" value="Peptidase_S9_N"/>
    <property type="match status" value="1"/>
</dbReference>
<evidence type="ECO:0000259" key="4">
    <source>
        <dbReference type="Pfam" id="PF00326"/>
    </source>
</evidence>
<organism evidence="6 7">
    <name type="scientific">Natrinema altunense</name>
    <dbReference type="NCBI Taxonomy" id="222984"/>
    <lineage>
        <taxon>Archaea</taxon>
        <taxon>Methanobacteriati</taxon>
        <taxon>Methanobacteriota</taxon>
        <taxon>Stenosarchaea group</taxon>
        <taxon>Halobacteria</taxon>
        <taxon>Halobacteriales</taxon>
        <taxon>Natrialbaceae</taxon>
        <taxon>Natrinema</taxon>
    </lineage>
</organism>
<sequence length="602" mass="67724">MDNKNLTHSLEQYLQIRSAYGPTINPSGDQLAFLMDVTGVPQLWTLNGPDKWPKQRTFFSERVAIASWSPAGDEICFGMDKGGNECVQFYLLDLSTGKIDQVTDAPESKHFWGGWNKDGSAFVFTSNRRNGADFDIYIRNRTDRETTCVLEGDGWLEATGFSPNDDRVIVTKARSTFDHDLFVLNLETRDMDHVTPGLDESRYQSASWGPSGQYIYVITDKKADRLYLARIDVNTGDMETIVQKDQWNIEGIVVNQLTGHLIYAVNVGGYTRLVPVRVDESGICEEFPTPKVPAGVAGGIEFSKNGDRYAVTVNSPVENANVLVVETDTGVSQRWTRASTAGIPQESFIKSELIRYKSFDGLEIPAFLSVSDHTKQEVPVIVDIHGGPESQRRPSFNPFTQYFLDKGYAIFEPNIRGSTGYGQEYHHLDDKRKRMDAVKDVKAGVEWLQEHHRVESDQIVAMGASYGGFMVLSALTEYPDMWAAGIDIVGIANFVTFLENTGEWRRELREREYGSLDEHRKFLEEISPINNIDCIQAPLFVVHGENDPRVPVTEAKQIAEEASDYVPVELIIFSDEGHGITKQENKTKAYTQIADFLDEHIR</sequence>
<keyword evidence="1" id="KW-0645">Protease</keyword>
<dbReference type="InterPro" id="IPR002470">
    <property type="entry name" value="Peptidase_S9A"/>
</dbReference>
<dbReference type="Gene3D" id="2.120.10.30">
    <property type="entry name" value="TolB, C-terminal domain"/>
    <property type="match status" value="2"/>
</dbReference>
<reference evidence="6 7" key="1">
    <citation type="submission" date="2019-02" db="EMBL/GenBank/DDBJ databases">
        <title>Genome analysis provides insights into bioremediation potentialities and Haloocin production by Natrinema altunense strain 4.1R isolated from Chott Douz in Tunisian desert.</title>
        <authorList>
            <person name="Najjari A."/>
            <person name="Youssef N."/>
            <person name="Ben Dhia O."/>
            <person name="Ferjani R."/>
            <person name="El Hidri D."/>
            <person name="Ouzari H.I."/>
            <person name="Cherif A."/>
        </authorList>
    </citation>
    <scope>NUCLEOTIDE SEQUENCE [LARGE SCALE GENOMIC DNA]</scope>
    <source>
        <strain evidence="6 7">4.1R</strain>
    </source>
</reference>